<organism evidence="2 3">
    <name type="scientific">Exobacillus caeni</name>
    <dbReference type="NCBI Taxonomy" id="2574798"/>
    <lineage>
        <taxon>Bacteria</taxon>
        <taxon>Bacillati</taxon>
        <taxon>Bacillota</taxon>
        <taxon>Bacilli</taxon>
        <taxon>Bacillales</taxon>
        <taxon>Guptibacillaceae</taxon>
        <taxon>Exobacillus</taxon>
    </lineage>
</organism>
<dbReference type="PANTHER" id="PTHR43130:SF2">
    <property type="entry name" value="DJ-1_PFPI DOMAIN-CONTAINING PROTEIN"/>
    <property type="match status" value="1"/>
</dbReference>
<name>A0A5R9F556_9BACL</name>
<keyword evidence="3" id="KW-1185">Reference proteome</keyword>
<comment type="caution">
    <text evidence="2">The sequence shown here is derived from an EMBL/GenBank/DDBJ whole genome shotgun (WGS) entry which is preliminary data.</text>
</comment>
<sequence>MNVQILLFEGFDELDAIGPFEVLKRANECGANFQVKMVTLGLPRVIGYYGLEVKADEYINEENYPDILIVPGGGWNHRGGKGARKEAESETIPSLIGKFYKEGSIIAGVCTGGMLMAAAGIAKGHKATMHHLAEKEMESYGCEVVGARVVDDHDLITARGVTSGIDLALWLIERFVGSEAACQVEKRLEYERRGTVWRRR</sequence>
<dbReference type="InterPro" id="IPR052158">
    <property type="entry name" value="INH-QAR"/>
</dbReference>
<dbReference type="InterPro" id="IPR029062">
    <property type="entry name" value="Class_I_gatase-like"/>
</dbReference>
<dbReference type="RefSeq" id="WP_138126943.1">
    <property type="nucleotide sequence ID" value="NZ_SWLG01000008.1"/>
</dbReference>
<proteinExistence type="predicted"/>
<dbReference type="CDD" id="cd03139">
    <property type="entry name" value="GATase1_PfpI_2"/>
    <property type="match status" value="1"/>
</dbReference>
<protein>
    <submittedName>
        <fullName evidence="2">DJ-1/PfpI family protein</fullName>
    </submittedName>
</protein>
<evidence type="ECO:0000259" key="1">
    <source>
        <dbReference type="Pfam" id="PF01965"/>
    </source>
</evidence>
<dbReference type="Proteomes" id="UP000308230">
    <property type="component" value="Unassembled WGS sequence"/>
</dbReference>
<dbReference type="EMBL" id="SWLG01000008">
    <property type="protein sequence ID" value="TLS36778.1"/>
    <property type="molecule type" value="Genomic_DNA"/>
</dbReference>
<dbReference type="PANTHER" id="PTHR43130">
    <property type="entry name" value="ARAC-FAMILY TRANSCRIPTIONAL REGULATOR"/>
    <property type="match status" value="1"/>
</dbReference>
<dbReference type="Pfam" id="PF01965">
    <property type="entry name" value="DJ-1_PfpI"/>
    <property type="match status" value="1"/>
</dbReference>
<dbReference type="InterPro" id="IPR002818">
    <property type="entry name" value="DJ-1/PfpI"/>
</dbReference>
<dbReference type="AlphaFoldDB" id="A0A5R9F556"/>
<gene>
    <name evidence="2" type="ORF">FCL54_12515</name>
</gene>
<accession>A0A5R9F556</accession>
<dbReference type="GO" id="GO:0006355">
    <property type="term" value="P:regulation of DNA-templated transcription"/>
    <property type="evidence" value="ECO:0007669"/>
    <property type="project" value="TreeGrafter"/>
</dbReference>
<evidence type="ECO:0000313" key="2">
    <source>
        <dbReference type="EMBL" id="TLS36778.1"/>
    </source>
</evidence>
<evidence type="ECO:0000313" key="3">
    <source>
        <dbReference type="Proteomes" id="UP000308230"/>
    </source>
</evidence>
<reference evidence="2 3" key="1">
    <citation type="submission" date="2019-04" db="EMBL/GenBank/DDBJ databases">
        <title>Bacillus caeni sp. nov., a bacterium isolated from mangrove sediment.</title>
        <authorList>
            <person name="Huang H."/>
            <person name="Mo K."/>
            <person name="Hu Y."/>
        </authorList>
    </citation>
    <scope>NUCLEOTIDE SEQUENCE [LARGE SCALE GENOMIC DNA]</scope>
    <source>
        <strain evidence="2 3">HB172195</strain>
    </source>
</reference>
<feature type="domain" description="DJ-1/PfpI" evidence="1">
    <location>
        <begin position="2"/>
        <end position="173"/>
    </location>
</feature>
<dbReference type="OrthoDB" id="9803764at2"/>
<dbReference type="Gene3D" id="3.40.50.880">
    <property type="match status" value="1"/>
</dbReference>
<dbReference type="SUPFAM" id="SSF52317">
    <property type="entry name" value="Class I glutamine amidotransferase-like"/>
    <property type="match status" value="1"/>
</dbReference>